<keyword evidence="1" id="KW-0732">Signal</keyword>
<protein>
    <submittedName>
        <fullName evidence="2">Putative secreted protein</fullName>
    </submittedName>
</protein>
<evidence type="ECO:0000256" key="1">
    <source>
        <dbReference type="SAM" id="SignalP"/>
    </source>
</evidence>
<feature type="chain" id="PRO_5014928212" evidence="1">
    <location>
        <begin position="24"/>
        <end position="70"/>
    </location>
</feature>
<proteinExistence type="predicted"/>
<accession>A0A2M4CEA3</accession>
<evidence type="ECO:0000313" key="2">
    <source>
        <dbReference type="EMBL" id="MBW63644.1"/>
    </source>
</evidence>
<sequence length="70" mass="7934">MFPCCLITRVILILSHQFSICRVAPIMSATIGCSGVLLGKRLTHWNCNCETNSRCMRCSTHPFDVRESFK</sequence>
<dbReference type="AlphaFoldDB" id="A0A2M4CEA3"/>
<organism evidence="2">
    <name type="scientific">Anopheles marajoara</name>
    <dbReference type="NCBI Taxonomy" id="58244"/>
    <lineage>
        <taxon>Eukaryota</taxon>
        <taxon>Metazoa</taxon>
        <taxon>Ecdysozoa</taxon>
        <taxon>Arthropoda</taxon>
        <taxon>Hexapoda</taxon>
        <taxon>Insecta</taxon>
        <taxon>Pterygota</taxon>
        <taxon>Neoptera</taxon>
        <taxon>Endopterygota</taxon>
        <taxon>Diptera</taxon>
        <taxon>Nematocera</taxon>
        <taxon>Culicoidea</taxon>
        <taxon>Culicidae</taxon>
        <taxon>Anophelinae</taxon>
        <taxon>Anopheles</taxon>
    </lineage>
</organism>
<dbReference type="EMBL" id="GGFJ01014503">
    <property type="protein sequence ID" value="MBW63644.1"/>
    <property type="molecule type" value="Transcribed_RNA"/>
</dbReference>
<reference evidence="2" key="1">
    <citation type="submission" date="2018-01" db="EMBL/GenBank/DDBJ databases">
        <title>An insight into the sialome of Amazonian anophelines.</title>
        <authorList>
            <person name="Ribeiro J.M."/>
            <person name="Scarpassa V."/>
            <person name="Calvo E."/>
        </authorList>
    </citation>
    <scope>NUCLEOTIDE SEQUENCE</scope>
    <source>
        <tissue evidence="2">Salivary glands</tissue>
    </source>
</reference>
<name>A0A2M4CEA3_9DIPT</name>
<feature type="signal peptide" evidence="1">
    <location>
        <begin position="1"/>
        <end position="23"/>
    </location>
</feature>